<reference evidence="2 3" key="1">
    <citation type="journal article" date="2016" name="Nat. Commun.">
        <title>Thousands of microbial genomes shed light on interconnected biogeochemical processes in an aquifer system.</title>
        <authorList>
            <person name="Anantharaman K."/>
            <person name="Brown C.T."/>
            <person name="Hug L.A."/>
            <person name="Sharon I."/>
            <person name="Castelle C.J."/>
            <person name="Probst A.J."/>
            <person name="Thomas B.C."/>
            <person name="Singh A."/>
            <person name="Wilkins M.J."/>
            <person name="Karaoz U."/>
            <person name="Brodie E.L."/>
            <person name="Williams K.H."/>
            <person name="Hubbard S.S."/>
            <person name="Banfield J.F."/>
        </authorList>
    </citation>
    <scope>NUCLEOTIDE SEQUENCE [LARGE SCALE GENOMIC DNA]</scope>
</reference>
<dbReference type="Gene3D" id="2.40.50.140">
    <property type="entry name" value="Nucleic acid-binding proteins"/>
    <property type="match status" value="1"/>
</dbReference>
<name>A0A1G2DB75_9BACT</name>
<dbReference type="Proteomes" id="UP000178099">
    <property type="component" value="Unassembled WGS sequence"/>
</dbReference>
<dbReference type="CDD" id="cd04458">
    <property type="entry name" value="CSP_CDS"/>
    <property type="match status" value="1"/>
</dbReference>
<protein>
    <submittedName>
        <fullName evidence="2">Cold-shock protein</fullName>
    </submittedName>
</protein>
<dbReference type="PIRSF" id="PIRSF002599">
    <property type="entry name" value="Cold_shock_A"/>
    <property type="match status" value="1"/>
</dbReference>
<proteinExistence type="predicted"/>
<gene>
    <name evidence="2" type="ORF">A3D67_01790</name>
</gene>
<dbReference type="EMBL" id="MHLN01000033">
    <property type="protein sequence ID" value="OGZ10712.1"/>
    <property type="molecule type" value="Genomic_DNA"/>
</dbReference>
<dbReference type="AlphaFoldDB" id="A0A1G2DB75"/>
<dbReference type="InterPro" id="IPR012156">
    <property type="entry name" value="Cold_shock_CspA"/>
</dbReference>
<dbReference type="Pfam" id="PF00313">
    <property type="entry name" value="CSD"/>
    <property type="match status" value="1"/>
</dbReference>
<dbReference type="PROSITE" id="PS51857">
    <property type="entry name" value="CSD_2"/>
    <property type="match status" value="1"/>
</dbReference>
<feature type="non-terminal residue" evidence="2">
    <location>
        <position position="49"/>
    </location>
</feature>
<dbReference type="SUPFAM" id="SSF50249">
    <property type="entry name" value="Nucleic acid-binding proteins"/>
    <property type="match status" value="1"/>
</dbReference>
<dbReference type="InterPro" id="IPR002059">
    <property type="entry name" value="CSP_DNA-bd"/>
</dbReference>
<organism evidence="2 3">
    <name type="scientific">Candidatus Lloydbacteria bacterium RIFCSPHIGHO2_02_FULL_51_22</name>
    <dbReference type="NCBI Taxonomy" id="1798663"/>
    <lineage>
        <taxon>Bacteria</taxon>
        <taxon>Candidatus Lloydiibacteriota</taxon>
    </lineage>
</organism>
<evidence type="ECO:0000313" key="2">
    <source>
        <dbReference type="EMBL" id="OGZ10712.1"/>
    </source>
</evidence>
<dbReference type="InterPro" id="IPR012340">
    <property type="entry name" value="NA-bd_OB-fold"/>
</dbReference>
<accession>A0A1G2DB75</accession>
<sequence>MEEGTIARLMDRGYGFIKRSGQEKDLFFHSNELKNVRFNELHDGDKVTF</sequence>
<evidence type="ECO:0000313" key="3">
    <source>
        <dbReference type="Proteomes" id="UP000178099"/>
    </source>
</evidence>
<comment type="caution">
    <text evidence="2">The sequence shown here is derived from an EMBL/GenBank/DDBJ whole genome shotgun (WGS) entry which is preliminary data.</text>
</comment>
<evidence type="ECO:0000259" key="1">
    <source>
        <dbReference type="PROSITE" id="PS51857"/>
    </source>
</evidence>
<feature type="domain" description="CSD" evidence="1">
    <location>
        <begin position="1"/>
        <end position="49"/>
    </location>
</feature>
<dbReference type="GO" id="GO:0003676">
    <property type="term" value="F:nucleic acid binding"/>
    <property type="evidence" value="ECO:0007669"/>
    <property type="project" value="InterPro"/>
</dbReference>